<dbReference type="EMBL" id="JBITMB010000015">
    <property type="protein sequence ID" value="MFI7445596.1"/>
    <property type="molecule type" value="Genomic_DNA"/>
</dbReference>
<dbReference type="SMART" id="SM01207">
    <property type="entry name" value="G3P_acyltransf"/>
    <property type="match status" value="1"/>
</dbReference>
<comment type="catalytic activity">
    <reaction evidence="10">
        <text>an acyl phosphate + sn-glycerol 3-phosphate = a 1-acyl-sn-glycero-3-phosphate + phosphate</text>
        <dbReference type="Rhea" id="RHEA:34075"/>
        <dbReference type="ChEBI" id="CHEBI:43474"/>
        <dbReference type="ChEBI" id="CHEBI:57597"/>
        <dbReference type="ChEBI" id="CHEBI:57970"/>
        <dbReference type="ChEBI" id="CHEBI:59918"/>
        <dbReference type="EC" id="2.3.1.275"/>
    </reaction>
</comment>
<evidence type="ECO:0000256" key="6">
    <source>
        <dbReference type="ARBA" id="ARBA00023098"/>
    </source>
</evidence>
<evidence type="ECO:0000256" key="10">
    <source>
        <dbReference type="HAMAP-Rule" id="MF_01043"/>
    </source>
</evidence>
<comment type="subcellular location">
    <subcellularLocation>
        <location evidence="10">Cell membrane</location>
        <topology evidence="10">Multi-pass membrane protein</topology>
    </subcellularLocation>
</comment>
<evidence type="ECO:0000256" key="4">
    <source>
        <dbReference type="ARBA" id="ARBA00022692"/>
    </source>
</evidence>
<evidence type="ECO:0000256" key="5">
    <source>
        <dbReference type="ARBA" id="ARBA00022989"/>
    </source>
</evidence>
<evidence type="ECO:0000256" key="8">
    <source>
        <dbReference type="ARBA" id="ARBA00023209"/>
    </source>
</evidence>
<organism evidence="11 12">
    <name type="scientific">Nonomuraea indica</name>
    <dbReference type="NCBI Taxonomy" id="1581193"/>
    <lineage>
        <taxon>Bacteria</taxon>
        <taxon>Bacillati</taxon>
        <taxon>Actinomycetota</taxon>
        <taxon>Actinomycetes</taxon>
        <taxon>Streptosporangiales</taxon>
        <taxon>Streptosporangiaceae</taxon>
        <taxon>Nonomuraea</taxon>
    </lineage>
</organism>
<evidence type="ECO:0000256" key="2">
    <source>
        <dbReference type="ARBA" id="ARBA00022516"/>
    </source>
</evidence>
<feature type="transmembrane region" description="Helical" evidence="10">
    <location>
        <begin position="150"/>
        <end position="168"/>
    </location>
</feature>
<keyword evidence="12" id="KW-1185">Reference proteome</keyword>
<name>A0ABW8AFR7_9ACTN</name>
<dbReference type="PANTHER" id="PTHR30309:SF0">
    <property type="entry name" value="GLYCEROL-3-PHOSPHATE ACYLTRANSFERASE-RELATED"/>
    <property type="match status" value="1"/>
</dbReference>
<comment type="pathway">
    <text evidence="10">Lipid metabolism; phospholipid metabolism.</text>
</comment>
<dbReference type="GO" id="GO:0016746">
    <property type="term" value="F:acyltransferase activity"/>
    <property type="evidence" value="ECO:0007669"/>
    <property type="project" value="UniProtKB-KW"/>
</dbReference>
<evidence type="ECO:0000313" key="12">
    <source>
        <dbReference type="Proteomes" id="UP001612928"/>
    </source>
</evidence>
<evidence type="ECO:0000256" key="9">
    <source>
        <dbReference type="ARBA" id="ARBA00023264"/>
    </source>
</evidence>
<comment type="subunit">
    <text evidence="10">Probably interacts with PlsX.</text>
</comment>
<feature type="transmembrane region" description="Helical" evidence="10">
    <location>
        <begin position="118"/>
        <end position="143"/>
    </location>
</feature>
<keyword evidence="3 10" id="KW-0808">Transferase</keyword>
<keyword evidence="7 10" id="KW-0472">Membrane</keyword>
<dbReference type="EC" id="2.3.1.275" evidence="10"/>
<reference evidence="11 12" key="1">
    <citation type="submission" date="2024-10" db="EMBL/GenBank/DDBJ databases">
        <title>The Natural Products Discovery Center: Release of the First 8490 Sequenced Strains for Exploring Actinobacteria Biosynthetic Diversity.</title>
        <authorList>
            <person name="Kalkreuter E."/>
            <person name="Kautsar S.A."/>
            <person name="Yang D."/>
            <person name="Bader C.D."/>
            <person name="Teijaro C.N."/>
            <person name="Fluegel L."/>
            <person name="Davis C.M."/>
            <person name="Simpson J.R."/>
            <person name="Lauterbach L."/>
            <person name="Steele A.D."/>
            <person name="Gui C."/>
            <person name="Meng S."/>
            <person name="Li G."/>
            <person name="Viehrig K."/>
            <person name="Ye F."/>
            <person name="Su P."/>
            <person name="Kiefer A.F."/>
            <person name="Nichols A."/>
            <person name="Cepeda A.J."/>
            <person name="Yan W."/>
            <person name="Fan B."/>
            <person name="Jiang Y."/>
            <person name="Adhikari A."/>
            <person name="Zheng C.-J."/>
            <person name="Schuster L."/>
            <person name="Cowan T.M."/>
            <person name="Smanski M.J."/>
            <person name="Chevrette M.G."/>
            <person name="De Carvalho L.P.S."/>
            <person name="Shen B."/>
        </authorList>
    </citation>
    <scope>NUCLEOTIDE SEQUENCE [LARGE SCALE GENOMIC DNA]</scope>
    <source>
        <strain evidence="11 12">NPDC049503</strain>
    </source>
</reference>
<feature type="transmembrane region" description="Helical" evidence="10">
    <location>
        <begin position="52"/>
        <end position="75"/>
    </location>
</feature>
<comment type="function">
    <text evidence="10">Catalyzes the transfer of an acyl group from acyl-phosphate (acyl-PO(4)) to glycerol-3-phosphate (G3P) to form lysophosphatidic acid (LPA). This enzyme utilizes acyl-phosphate as fatty acyl donor, but not acyl-CoA or acyl-ACP.</text>
</comment>
<keyword evidence="9 10" id="KW-1208">Phospholipid metabolism</keyword>
<dbReference type="Pfam" id="PF02660">
    <property type="entry name" value="G3P_acyltransf"/>
    <property type="match status" value="1"/>
</dbReference>
<accession>A0ABW8AFR7</accession>
<dbReference type="PANTHER" id="PTHR30309">
    <property type="entry name" value="INNER MEMBRANE PROTEIN YGIH"/>
    <property type="match status" value="1"/>
</dbReference>
<sequence>MIAVLVSLIGGYLAGSVPVALLVGRAHGFDPRAVGDGNPGFWNVKERLGWRGAVPVFAGDALKGTVAALCGLAVGGWHTGDLAVVAGPSVVPVYAAVAGAMLGHAWPVFAGFRGGRSILTFAGGMAVVCPPAFLLGVLALVLVAGVTRSFAIGARVGVFGLPVLQALFVPAGQVAATGALMCLIGLRFGQAALAARRARPRRRRQAGPDGQGHG</sequence>
<evidence type="ECO:0000256" key="1">
    <source>
        <dbReference type="ARBA" id="ARBA00022475"/>
    </source>
</evidence>
<keyword evidence="8 10" id="KW-0594">Phospholipid biosynthesis</keyword>
<feature type="transmembrane region" description="Helical" evidence="10">
    <location>
        <begin position="82"/>
        <end position="106"/>
    </location>
</feature>
<evidence type="ECO:0000313" key="11">
    <source>
        <dbReference type="EMBL" id="MFI7445596.1"/>
    </source>
</evidence>
<dbReference type="HAMAP" id="MF_01043">
    <property type="entry name" value="PlsY"/>
    <property type="match status" value="1"/>
</dbReference>
<comment type="similarity">
    <text evidence="10">Belongs to the PlsY family.</text>
</comment>
<gene>
    <name evidence="10" type="primary">plsY</name>
    <name evidence="11" type="ORF">ACIBP5_36990</name>
</gene>
<evidence type="ECO:0000256" key="7">
    <source>
        <dbReference type="ARBA" id="ARBA00023136"/>
    </source>
</evidence>
<keyword evidence="1 10" id="KW-1003">Cell membrane</keyword>
<keyword evidence="2 10" id="KW-0444">Lipid biosynthesis</keyword>
<keyword evidence="6 10" id="KW-0443">Lipid metabolism</keyword>
<dbReference type="InterPro" id="IPR003811">
    <property type="entry name" value="G3P_acylTferase_PlsY"/>
</dbReference>
<comment type="caution">
    <text evidence="11">The sequence shown here is derived from an EMBL/GenBank/DDBJ whole genome shotgun (WGS) entry which is preliminary data.</text>
</comment>
<keyword evidence="11" id="KW-0012">Acyltransferase</keyword>
<keyword evidence="4 10" id="KW-0812">Transmembrane</keyword>
<dbReference type="RefSeq" id="WP_397026070.1">
    <property type="nucleotide sequence ID" value="NZ_JBITMB010000015.1"/>
</dbReference>
<proteinExistence type="inferred from homology"/>
<protein>
    <recommendedName>
        <fullName evidence="10">Glycerol-3-phosphate acyltransferase</fullName>
    </recommendedName>
    <alternativeName>
        <fullName evidence="10">Acyl-PO4 G3P acyltransferase</fullName>
    </alternativeName>
    <alternativeName>
        <fullName evidence="10">Acyl-phosphate--glycerol-3-phosphate acyltransferase</fullName>
    </alternativeName>
    <alternativeName>
        <fullName evidence="10">G3P acyltransferase</fullName>
        <shortName evidence="10">GPAT</shortName>
        <ecNumber evidence="10">2.3.1.275</ecNumber>
    </alternativeName>
    <alternativeName>
        <fullName evidence="10">Lysophosphatidic acid synthase</fullName>
        <shortName evidence="10">LPA synthase</shortName>
    </alternativeName>
</protein>
<feature type="transmembrane region" description="Helical" evidence="10">
    <location>
        <begin position="174"/>
        <end position="195"/>
    </location>
</feature>
<dbReference type="Proteomes" id="UP001612928">
    <property type="component" value="Unassembled WGS sequence"/>
</dbReference>
<keyword evidence="5 10" id="KW-1133">Transmembrane helix</keyword>
<evidence type="ECO:0000256" key="3">
    <source>
        <dbReference type="ARBA" id="ARBA00022679"/>
    </source>
</evidence>